<evidence type="ECO:0000256" key="6">
    <source>
        <dbReference type="ARBA" id="ARBA00022989"/>
    </source>
</evidence>
<keyword evidence="7 8" id="KW-0472">Membrane</keyword>
<keyword evidence="4 8" id="KW-0812">Transmembrane</keyword>
<evidence type="ECO:0000313" key="10">
    <source>
        <dbReference type="EMBL" id="MBK1837229.1"/>
    </source>
</evidence>
<feature type="transmembrane region" description="Helical" evidence="8">
    <location>
        <begin position="58"/>
        <end position="77"/>
    </location>
</feature>
<gene>
    <name evidence="10" type="ORF">JHL17_07370</name>
</gene>
<evidence type="ECO:0000313" key="11">
    <source>
        <dbReference type="Proteomes" id="UP000652760"/>
    </source>
</evidence>
<dbReference type="InterPro" id="IPR051084">
    <property type="entry name" value="H+-coupled_symporters"/>
</dbReference>
<evidence type="ECO:0000256" key="1">
    <source>
        <dbReference type="ARBA" id="ARBA00004651"/>
    </source>
</evidence>
<dbReference type="EMBL" id="JAENHM010000025">
    <property type="protein sequence ID" value="MBK1837229.1"/>
    <property type="molecule type" value="Genomic_DNA"/>
</dbReference>
<name>A0ABS1F1I5_9PROT</name>
<keyword evidence="2" id="KW-0813">Transport</keyword>
<keyword evidence="3" id="KW-1003">Cell membrane</keyword>
<dbReference type="InterPro" id="IPR020846">
    <property type="entry name" value="MFS_dom"/>
</dbReference>
<keyword evidence="5" id="KW-0769">Symport</keyword>
<feature type="transmembrane region" description="Helical" evidence="8">
    <location>
        <begin position="117"/>
        <end position="140"/>
    </location>
</feature>
<dbReference type="PROSITE" id="PS50850">
    <property type="entry name" value="MFS"/>
    <property type="match status" value="1"/>
</dbReference>
<keyword evidence="6 8" id="KW-1133">Transmembrane helix</keyword>
<dbReference type="Proteomes" id="UP000652760">
    <property type="component" value="Unassembled WGS sequence"/>
</dbReference>
<comment type="caution">
    <text evidence="10">The sequence shown here is derived from an EMBL/GenBank/DDBJ whole genome shotgun (WGS) entry which is preliminary data.</text>
</comment>
<dbReference type="RefSeq" id="WP_200191591.1">
    <property type="nucleotide sequence ID" value="NZ_JAENHM010000025.1"/>
</dbReference>
<dbReference type="InterPro" id="IPR005829">
    <property type="entry name" value="Sugar_transporter_CS"/>
</dbReference>
<evidence type="ECO:0000259" key="9">
    <source>
        <dbReference type="PROSITE" id="PS50850"/>
    </source>
</evidence>
<evidence type="ECO:0000256" key="4">
    <source>
        <dbReference type="ARBA" id="ARBA00022692"/>
    </source>
</evidence>
<dbReference type="PROSITE" id="PS00216">
    <property type="entry name" value="SUGAR_TRANSPORT_1"/>
    <property type="match status" value="1"/>
</dbReference>
<reference evidence="11" key="1">
    <citation type="submission" date="2021-01" db="EMBL/GenBank/DDBJ databases">
        <title>Genome public.</title>
        <authorList>
            <person name="Liu C."/>
            <person name="Sun Q."/>
        </authorList>
    </citation>
    <scope>NUCLEOTIDE SEQUENCE [LARGE SCALE GENOMIC DNA]</scope>
    <source>
        <strain evidence="11">YIM B02556</strain>
    </source>
</reference>
<evidence type="ECO:0000256" key="5">
    <source>
        <dbReference type="ARBA" id="ARBA00022847"/>
    </source>
</evidence>
<feature type="transmembrane region" description="Helical" evidence="8">
    <location>
        <begin position="89"/>
        <end position="105"/>
    </location>
</feature>
<accession>A0ABS1F1I5</accession>
<feature type="transmembrane region" description="Helical" evidence="8">
    <location>
        <begin position="20"/>
        <end position="38"/>
    </location>
</feature>
<dbReference type="Pfam" id="PF00083">
    <property type="entry name" value="Sugar_tr"/>
    <property type="match status" value="1"/>
</dbReference>
<dbReference type="InterPro" id="IPR005828">
    <property type="entry name" value="MFS_sugar_transport-like"/>
</dbReference>
<keyword evidence="11" id="KW-1185">Reference proteome</keyword>
<sequence>MRPNPGRTAVLAELLSGHRAKLVVGVLMIMGGTASTYVNIDYMPTYLIWMAGLPPQTAFLTGCVAGATMLLVAPLAGLLSDRVGRRRPFVVWTALANLLLTYPAFRVLSDLPGVPAALATVGLLIAINAAGAGACLLLLMESFPSRVRASGLSIIYSIGVSVFGGFAQFIVTWLISVTGDPMSPAWYVSACAFVMLCASFRMREIRVPRSFGTPVET</sequence>
<dbReference type="PANTHER" id="PTHR43528">
    <property type="entry name" value="ALPHA-KETOGLUTARATE PERMEASE"/>
    <property type="match status" value="1"/>
</dbReference>
<organism evidence="10 11">
    <name type="scientific">Azospirillum endophyticum</name>
    <dbReference type="NCBI Taxonomy" id="2800326"/>
    <lineage>
        <taxon>Bacteria</taxon>
        <taxon>Pseudomonadati</taxon>
        <taxon>Pseudomonadota</taxon>
        <taxon>Alphaproteobacteria</taxon>
        <taxon>Rhodospirillales</taxon>
        <taxon>Azospirillaceae</taxon>
        <taxon>Azospirillum</taxon>
    </lineage>
</organism>
<evidence type="ECO:0000256" key="3">
    <source>
        <dbReference type="ARBA" id="ARBA00022475"/>
    </source>
</evidence>
<proteinExistence type="predicted"/>
<feature type="domain" description="Major facilitator superfamily (MFS) profile" evidence="9">
    <location>
        <begin position="1"/>
        <end position="217"/>
    </location>
</feature>
<protein>
    <submittedName>
        <fullName evidence="10">MFS transporter</fullName>
    </submittedName>
</protein>
<evidence type="ECO:0000256" key="2">
    <source>
        <dbReference type="ARBA" id="ARBA00022448"/>
    </source>
</evidence>
<dbReference type="InterPro" id="IPR036259">
    <property type="entry name" value="MFS_trans_sf"/>
</dbReference>
<comment type="subcellular location">
    <subcellularLocation>
        <location evidence="1">Cell membrane</location>
        <topology evidence="1">Multi-pass membrane protein</topology>
    </subcellularLocation>
</comment>
<dbReference type="SUPFAM" id="SSF103473">
    <property type="entry name" value="MFS general substrate transporter"/>
    <property type="match status" value="1"/>
</dbReference>
<dbReference type="Gene3D" id="1.20.1250.20">
    <property type="entry name" value="MFS general substrate transporter like domains"/>
    <property type="match status" value="1"/>
</dbReference>
<feature type="transmembrane region" description="Helical" evidence="8">
    <location>
        <begin position="181"/>
        <end position="200"/>
    </location>
</feature>
<evidence type="ECO:0000256" key="7">
    <source>
        <dbReference type="ARBA" id="ARBA00023136"/>
    </source>
</evidence>
<evidence type="ECO:0000256" key="8">
    <source>
        <dbReference type="SAM" id="Phobius"/>
    </source>
</evidence>
<dbReference type="PANTHER" id="PTHR43528:SF3">
    <property type="entry name" value="CITRATE-PROTON SYMPORTER"/>
    <property type="match status" value="1"/>
</dbReference>
<feature type="transmembrane region" description="Helical" evidence="8">
    <location>
        <begin position="152"/>
        <end position="175"/>
    </location>
</feature>